<accession>A0A5S9IT54</accession>
<feature type="chain" id="PRO_5025001060" description="HEAT repeat domain-containing protein" evidence="2">
    <location>
        <begin position="27"/>
        <end position="331"/>
    </location>
</feature>
<gene>
    <name evidence="3" type="ORF">UABAM_05353</name>
</gene>
<reference evidence="3 4" key="1">
    <citation type="submission" date="2019-08" db="EMBL/GenBank/DDBJ databases">
        <title>Complete genome sequence of Candidatus Uab amorphum.</title>
        <authorList>
            <person name="Shiratori T."/>
            <person name="Suzuki S."/>
            <person name="Kakizawa Y."/>
            <person name="Ishida K."/>
        </authorList>
    </citation>
    <scope>NUCLEOTIDE SEQUENCE [LARGE SCALE GENOMIC DNA]</scope>
    <source>
        <strain evidence="3 4">SRT547</strain>
    </source>
</reference>
<feature type="signal peptide" evidence="2">
    <location>
        <begin position="1"/>
        <end position="26"/>
    </location>
</feature>
<dbReference type="InterPro" id="IPR011989">
    <property type="entry name" value="ARM-like"/>
</dbReference>
<proteinExistence type="predicted"/>
<keyword evidence="4" id="KW-1185">Reference proteome</keyword>
<dbReference type="InterPro" id="IPR000357">
    <property type="entry name" value="HEAT"/>
</dbReference>
<dbReference type="Gene3D" id="1.25.10.10">
    <property type="entry name" value="Leucine-rich Repeat Variant"/>
    <property type="match status" value="1"/>
</dbReference>
<keyword evidence="2" id="KW-0732">Signal</keyword>
<name>A0A5S9IT54_UABAM</name>
<dbReference type="Pfam" id="PF02985">
    <property type="entry name" value="HEAT"/>
    <property type="match status" value="1"/>
</dbReference>
<dbReference type="InterPro" id="IPR016024">
    <property type="entry name" value="ARM-type_fold"/>
</dbReference>
<dbReference type="KEGG" id="uam:UABAM_05353"/>
<dbReference type="AlphaFoldDB" id="A0A5S9IT54"/>
<evidence type="ECO:0000256" key="2">
    <source>
        <dbReference type="SAM" id="SignalP"/>
    </source>
</evidence>
<dbReference type="EMBL" id="AP019860">
    <property type="protein sequence ID" value="BBM86951.1"/>
    <property type="molecule type" value="Genomic_DNA"/>
</dbReference>
<sequence>MKNFYKVLCIAALFFSGLFICLQVNAPQKSGKLRPYLYHVQHGTMRQKYRAVQKIYQLRMCAQPFVEEIASILLEAKDPLIKSFLLDTLAHCDYNNRHLYSFLNDEHGDVRASAIKALVNISDVSLSIFDLAMEDHDPFVRRVATSCLTKIAIDENLCVRALLTKCDDEDDEVRCAAIEALSKYKNCTRIVRKLRVVALNDSGRARYIAIKALGNFPGQVSFIATFLRYSDTRNYALEGLAVISDSSKESALHVYRQLKNSEYIAQIIMLNTTPNHYLLQIMIKSINCEQLTSDVMKILQYKKRYSLLYIEHLLEKDGVSPCLEYIQQKLQ</sequence>
<dbReference type="Proteomes" id="UP000326354">
    <property type="component" value="Chromosome"/>
</dbReference>
<dbReference type="RefSeq" id="WP_151970986.1">
    <property type="nucleotide sequence ID" value="NZ_AP019860.1"/>
</dbReference>
<evidence type="ECO:0000313" key="3">
    <source>
        <dbReference type="EMBL" id="BBM86951.1"/>
    </source>
</evidence>
<evidence type="ECO:0000256" key="1">
    <source>
        <dbReference type="ARBA" id="ARBA00022737"/>
    </source>
</evidence>
<organism evidence="3 4">
    <name type="scientific">Uabimicrobium amorphum</name>
    <dbReference type="NCBI Taxonomy" id="2596890"/>
    <lineage>
        <taxon>Bacteria</taxon>
        <taxon>Pseudomonadati</taxon>
        <taxon>Planctomycetota</taxon>
        <taxon>Candidatus Uabimicrobiia</taxon>
        <taxon>Candidatus Uabimicrobiales</taxon>
        <taxon>Candidatus Uabimicrobiaceae</taxon>
        <taxon>Candidatus Uabimicrobium</taxon>
    </lineage>
</organism>
<evidence type="ECO:0008006" key="5">
    <source>
        <dbReference type="Google" id="ProtNLM"/>
    </source>
</evidence>
<protein>
    <recommendedName>
        <fullName evidence="5">HEAT repeat domain-containing protein</fullName>
    </recommendedName>
</protein>
<evidence type="ECO:0000313" key="4">
    <source>
        <dbReference type="Proteomes" id="UP000326354"/>
    </source>
</evidence>
<keyword evidence="1" id="KW-0677">Repeat</keyword>
<dbReference type="SUPFAM" id="SSF48371">
    <property type="entry name" value="ARM repeat"/>
    <property type="match status" value="1"/>
</dbReference>